<gene>
    <name evidence="5" type="ORF">H9X54_002205</name>
</gene>
<feature type="domain" description="CUB" evidence="3">
    <location>
        <begin position="167"/>
        <end position="308"/>
    </location>
</feature>
<dbReference type="Gene3D" id="2.60.40.1220">
    <property type="match status" value="5"/>
</dbReference>
<name>A0ABS2CT80_9FLAO</name>
<dbReference type="InterPro" id="IPR049804">
    <property type="entry name" value="Choice_anch_L"/>
</dbReference>
<organism evidence="5 6">
    <name type="scientific">Flavobacterium macrobrachii</name>
    <dbReference type="NCBI Taxonomy" id="591204"/>
    <lineage>
        <taxon>Bacteria</taxon>
        <taxon>Pseudomonadati</taxon>
        <taxon>Bacteroidota</taxon>
        <taxon>Flavobacteriia</taxon>
        <taxon>Flavobacteriales</taxon>
        <taxon>Flavobacteriaceae</taxon>
        <taxon>Flavobacterium</taxon>
    </lineage>
</organism>
<evidence type="ECO:0000259" key="3">
    <source>
        <dbReference type="PROSITE" id="PS01180"/>
    </source>
</evidence>
<dbReference type="InterPro" id="IPR035914">
    <property type="entry name" value="Sperma_CUB_dom_sf"/>
</dbReference>
<evidence type="ECO:0000256" key="1">
    <source>
        <dbReference type="ARBA" id="ARBA00022729"/>
    </source>
</evidence>
<protein>
    <submittedName>
        <fullName evidence="5">Choice-of-anchor L domain-containing protein</fullName>
    </submittedName>
</protein>
<dbReference type="Proteomes" id="UP000759529">
    <property type="component" value="Unassembled WGS sequence"/>
</dbReference>
<accession>A0ABS2CT80</accession>
<dbReference type="NCBIfam" id="NF038133">
    <property type="entry name" value="choice_anch_L"/>
    <property type="match status" value="1"/>
</dbReference>
<evidence type="ECO:0000313" key="6">
    <source>
        <dbReference type="Proteomes" id="UP000759529"/>
    </source>
</evidence>
<keyword evidence="2" id="KW-1015">Disulfide bond</keyword>
<keyword evidence="1" id="KW-0732">Signal</keyword>
<comment type="caution">
    <text evidence="5">The sequence shown here is derived from an EMBL/GenBank/DDBJ whole genome shotgun (WGS) entry which is preliminary data.</text>
</comment>
<feature type="non-terminal residue" evidence="5">
    <location>
        <position position="1"/>
    </location>
</feature>
<dbReference type="SUPFAM" id="SSF49854">
    <property type="entry name" value="Spermadhesin, CUB domain"/>
    <property type="match status" value="1"/>
</dbReference>
<sequence>RLKYRYRVQSAGEPDAFRVMLSTTGTSPVAFTETLVPLATYSNENYVERIVNLSAYSGPVNIGWHVPQGGLDGWVLYIDNVIIEDLPTCPEPTDLTSNTVLHNSATIQWTNGGLETALQVITLPCGSPAPTATSTGFVDINPTTNSYTFPNNLTPTTCYDVYIRAVCAGNDLSPWTGPTTFTTQVAPPECGGTYTDPGGPNGQYANNENSTVTICPPTGQLVTVTFTSFDIETSWDALYVYDGNSVAAPQISSENGTGNVPGGIPGGFWGTTIPGPFTSSSADGCLTFMFISDGFVQANGWVANVVCEPIPTCPKPTNVNLTNITQNSATVNWTEVGTATQWEVLVLPFGSPIPNGNSIGGQIVDLTTQYLLTPLNSGTAYTVYVRAICSSSDISNWSNGKNFTTLIANDECSNAINVTVNSDTSCTQFASGTLIGATGSSQPNTCFGTDDDDVWFSFVATATAHSIDLTNITGSTQDLFHVVYSGNCNNLIQLTCNDNNSSTISNLIIGNTYFIRVYSWTSTPNQTSTFNVCIGTISPPISTSTTLYTVNQLVENVLLNSTCAIISNITFSTGTNFNSTNGIGYFNQNNSSFSFEDGVILSTGNVSNAPGPNDEILGDGAFGWPGDTDLEAIVLAATGEEMDSNNATKLEFDFIPVIETINFNFIFASEEYGTFQCDYSDAFAFLLTDVSTGITTNLAVLPNTNTPVSVVTIRDDQFNDNCSSANEQYFDTFYGLGGDNPLGAPINFNGVTVPLTASSTVIPGNLYHIKLVIADRLDTNYDSAVFIEGGSFDIGNIDLGDDLLQSTNNAVCFGDTKTLDSGLDASLFTFTWLLNNEVIPNQTNSTLTVNEPGNYTLSVLYNNSTCTASDTITVEFYPELFGGEPVNLSKCSLSNSAEFDLTYNTLLILNGLDSTHSVKYYLSIEDAQNNVNEISNPSAFDGINQQIIYYSLINAGNCRINGEFILNVTPLTEIIFNLPTEICQNSSVPILPNISNNNISGTWEPSLVSNLQTQTYTFTASDTNLICTEPYEITIVVNENITPSFLSPAPICNGDIAPILPTTSNNGIIGTWSPEVVDNTQTQTYTFTPSNNSCAQQTQLVVEVLQNCAFGSFANAVWLTNCETSNFFNTVGSGTSIIGPIENIFPNTYFGTYVSNSNTFKLRGAELKTFKINSANVCSATLFYRIYPVSGTGGTFSSIPLQFFDDCNSGSFPSGGPCSTGDQKWQEVLTDIENPIDLTAFPAGDYQLEVYYEIVGDISSNNQCDDTLLVNNNGANFIATYSLQSNLTFSETHPTICNASNGSITISGLNPLTNFGLNYTVNGNSTNANVTSNSNGEVILSNLNAGLYSNFIFTFNGCTQNYTETITLVNPTITPTFNIPSYCSGVQGVVLPIQSLEGITGQWNIPFNSNQTTTYIFNPDANQCGVAVEVEVVINQPIQATFNPITFCEGNVAPSFPTTSIEGFTGTWSASEISNLVGTANYIFTPSSELCASQGILVVSVTARTLPVFDFGTQLNTCQNAAANFTLPSLSSNGINGSWLPAIVDYNLVGTTSYVFTPNNSECALQTTYSVTINATVTPTFTAVAPICIGDTLNPLPLVSTNGIDGSWLPQLNNNETTTYTFTPNNPNSCAISVPLTIIVNQLTQSTFNNEVICNGENINFPVVSVEGFNGIWSPSIVNTTQTTNYSFTPNPGQCANTGTWTVTVLPTFDFSITQGCLNNNYTLQITEGIGVDLDNASFQWSFNNQNIGNNNISFNVTEYLASTQANEQLPLTFTVTVTDKNGCSASKPIELTRIACEIQKGISVNNDGLNDYFNLEGYNVRNLSIFNRHGIKVYTKSNYSNEWFGQSDKGDELPDGTYYYVIEFANGEETKTGWIFKLAEE</sequence>
<dbReference type="SMART" id="SM00042">
    <property type="entry name" value="CUB"/>
    <property type="match status" value="1"/>
</dbReference>
<dbReference type="InterPro" id="IPR014755">
    <property type="entry name" value="Cu-Rt/internalin_Ig-like"/>
</dbReference>
<keyword evidence="6" id="KW-1185">Reference proteome</keyword>
<dbReference type="Gene3D" id="2.60.120.200">
    <property type="match status" value="1"/>
</dbReference>
<evidence type="ECO:0000259" key="4">
    <source>
        <dbReference type="PROSITE" id="PS50853"/>
    </source>
</evidence>
<evidence type="ECO:0000256" key="2">
    <source>
        <dbReference type="ARBA" id="ARBA00023157"/>
    </source>
</evidence>
<dbReference type="Pfam" id="PF23759">
    <property type="entry name" value="GBD_T9SS_assoc"/>
    <property type="match status" value="1"/>
</dbReference>
<proteinExistence type="predicted"/>
<reference evidence="5 6" key="1">
    <citation type="submission" date="2021-02" db="EMBL/GenBank/DDBJ databases">
        <authorList>
            <person name="Jung H.S."/>
            <person name="Chun B.H."/>
            <person name="Jeon C.O."/>
        </authorList>
    </citation>
    <scope>NUCLEOTIDE SEQUENCE [LARGE SCALE GENOMIC DNA]</scope>
    <source>
        <strain evidence="5 6">LMG 25203</strain>
    </source>
</reference>
<dbReference type="Gene3D" id="2.60.120.290">
    <property type="entry name" value="Spermadhesin, CUB domain"/>
    <property type="match status" value="1"/>
</dbReference>
<dbReference type="EMBL" id="JACSOD020000388">
    <property type="protein sequence ID" value="MBM6498114.1"/>
    <property type="molecule type" value="Genomic_DNA"/>
</dbReference>
<dbReference type="InterPro" id="IPR036116">
    <property type="entry name" value="FN3_sf"/>
</dbReference>
<dbReference type="SMART" id="SM00060">
    <property type="entry name" value="FN3"/>
    <property type="match status" value="2"/>
</dbReference>
<dbReference type="InterPro" id="IPR003961">
    <property type="entry name" value="FN3_dom"/>
</dbReference>
<dbReference type="InterPro" id="IPR056600">
    <property type="entry name" value="GBD_T9SS_assoc"/>
</dbReference>
<dbReference type="PROSITE" id="PS01180">
    <property type="entry name" value="CUB"/>
    <property type="match status" value="1"/>
</dbReference>
<feature type="domain" description="Fibronectin type-III" evidence="4">
    <location>
        <begin position="91"/>
        <end position="186"/>
    </location>
</feature>
<dbReference type="Pfam" id="PF00041">
    <property type="entry name" value="fn3"/>
    <property type="match status" value="1"/>
</dbReference>
<dbReference type="RefSeq" id="WP_204158678.1">
    <property type="nucleotide sequence ID" value="NZ_JACSOD020000388.1"/>
</dbReference>
<dbReference type="InterPro" id="IPR013783">
    <property type="entry name" value="Ig-like_fold"/>
</dbReference>
<dbReference type="Gene3D" id="2.60.40.10">
    <property type="entry name" value="Immunoglobulins"/>
    <property type="match status" value="2"/>
</dbReference>
<feature type="domain" description="Fibronectin type-III" evidence="4">
    <location>
        <begin position="315"/>
        <end position="408"/>
    </location>
</feature>
<dbReference type="PROSITE" id="PS50853">
    <property type="entry name" value="FN3"/>
    <property type="match status" value="2"/>
</dbReference>
<dbReference type="Pfam" id="PF13585">
    <property type="entry name" value="CHU_C"/>
    <property type="match status" value="1"/>
</dbReference>
<dbReference type="CDD" id="cd00041">
    <property type="entry name" value="CUB"/>
    <property type="match status" value="1"/>
</dbReference>
<dbReference type="InterPro" id="IPR000859">
    <property type="entry name" value="CUB_dom"/>
</dbReference>
<dbReference type="SUPFAM" id="SSF49265">
    <property type="entry name" value="Fibronectin type III"/>
    <property type="match status" value="2"/>
</dbReference>
<dbReference type="CDD" id="cd00063">
    <property type="entry name" value="FN3"/>
    <property type="match status" value="2"/>
</dbReference>
<evidence type="ECO:0000313" key="5">
    <source>
        <dbReference type="EMBL" id="MBM6498114.1"/>
    </source>
</evidence>